<organism evidence="13 14">
    <name type="scientific">Favolaschia claudopus</name>
    <dbReference type="NCBI Taxonomy" id="2862362"/>
    <lineage>
        <taxon>Eukaryota</taxon>
        <taxon>Fungi</taxon>
        <taxon>Dikarya</taxon>
        <taxon>Basidiomycota</taxon>
        <taxon>Agaricomycotina</taxon>
        <taxon>Agaricomycetes</taxon>
        <taxon>Agaricomycetidae</taxon>
        <taxon>Agaricales</taxon>
        <taxon>Marasmiineae</taxon>
        <taxon>Mycenaceae</taxon>
        <taxon>Favolaschia</taxon>
    </lineage>
</organism>
<feature type="transmembrane region" description="Helical" evidence="10">
    <location>
        <begin position="21"/>
        <end position="48"/>
    </location>
</feature>
<dbReference type="InterPro" id="IPR001594">
    <property type="entry name" value="Palmitoyltrfase_DHHC"/>
</dbReference>
<dbReference type="PANTHER" id="PTHR12246">
    <property type="entry name" value="PALMITOYLTRANSFERASE ZDHHC16"/>
    <property type="match status" value="1"/>
</dbReference>
<keyword evidence="3 10" id="KW-0812">Transmembrane</keyword>
<accession>A0AAW0ABQ3</accession>
<evidence type="ECO:0000256" key="1">
    <source>
        <dbReference type="ARBA" id="ARBA00004141"/>
    </source>
</evidence>
<evidence type="ECO:0000256" key="7">
    <source>
        <dbReference type="ARBA" id="ARBA00023288"/>
    </source>
</evidence>
<keyword evidence="14" id="KW-1185">Reference proteome</keyword>
<evidence type="ECO:0000256" key="11">
    <source>
        <dbReference type="SAM" id="MobiDB-lite"/>
    </source>
</evidence>
<keyword evidence="7" id="KW-0449">Lipoprotein</keyword>
<keyword evidence="4 10" id="KW-1133">Transmembrane helix</keyword>
<dbReference type="EMBL" id="JAWWNJ010000076">
    <property type="protein sequence ID" value="KAK7006269.1"/>
    <property type="molecule type" value="Genomic_DNA"/>
</dbReference>
<feature type="transmembrane region" description="Helical" evidence="10">
    <location>
        <begin position="205"/>
        <end position="230"/>
    </location>
</feature>
<dbReference type="EC" id="2.3.1.225" evidence="10"/>
<evidence type="ECO:0000313" key="13">
    <source>
        <dbReference type="EMBL" id="KAK7006269.1"/>
    </source>
</evidence>
<evidence type="ECO:0000256" key="8">
    <source>
        <dbReference type="ARBA" id="ARBA00023315"/>
    </source>
</evidence>
<evidence type="ECO:0000259" key="12">
    <source>
        <dbReference type="Pfam" id="PF01529"/>
    </source>
</evidence>
<comment type="catalytic activity">
    <reaction evidence="9 10">
        <text>L-cysteinyl-[protein] + hexadecanoyl-CoA = S-hexadecanoyl-L-cysteinyl-[protein] + CoA</text>
        <dbReference type="Rhea" id="RHEA:36683"/>
        <dbReference type="Rhea" id="RHEA-COMP:10131"/>
        <dbReference type="Rhea" id="RHEA-COMP:11032"/>
        <dbReference type="ChEBI" id="CHEBI:29950"/>
        <dbReference type="ChEBI" id="CHEBI:57287"/>
        <dbReference type="ChEBI" id="CHEBI:57379"/>
        <dbReference type="ChEBI" id="CHEBI:74151"/>
        <dbReference type="EC" id="2.3.1.225"/>
    </reaction>
</comment>
<sequence length="355" mass="40341">MICSRLVFKCFKSLERAADRITGAAGPFFVTFAVVLIGTGTVCFFDVIMPSLSLPLLTFPVCVLIALNLWMHYFYVITVSPGFADEPPTTEGRSAFWARRRKGVAWAEAGTTVTRAAVTKCRKCGGQKPERTHHCRICKRCVLKYDHHWINQCVGLHNERHFVLFMAYLVLACLSFCLAGFPHVWHALGAGATFETPWPHHTPQIAFIMTYILAAVMALAVGIMCAFHLWGVAHGETTVEGQDHEVYRKMAKSRGETFVNSYDLGKRRNLQLFFNVGENGYPLHTLLLPLRLNPYTDGRSWARREGYERHRGVRVGEELTDEDEEDDAEAREEEPGEWRGEWGEEEEGGVEWRRK</sequence>
<protein>
    <recommendedName>
        <fullName evidence="10">Palmitoyltransferase</fullName>
        <ecNumber evidence="10">2.3.1.225</ecNumber>
    </recommendedName>
</protein>
<dbReference type="AlphaFoldDB" id="A0AAW0ABQ3"/>
<proteinExistence type="inferred from homology"/>
<feature type="transmembrane region" description="Helical" evidence="10">
    <location>
        <begin position="54"/>
        <end position="76"/>
    </location>
</feature>
<evidence type="ECO:0000256" key="10">
    <source>
        <dbReference type="RuleBase" id="RU079119"/>
    </source>
</evidence>
<keyword evidence="5 10" id="KW-0472">Membrane</keyword>
<reference evidence="13 14" key="1">
    <citation type="journal article" date="2024" name="J Genomics">
        <title>Draft genome sequencing and assembly of Favolaschia claudopus CIRM-BRFM 2984 isolated from oak limbs.</title>
        <authorList>
            <person name="Navarro D."/>
            <person name="Drula E."/>
            <person name="Chaduli D."/>
            <person name="Cazenave R."/>
            <person name="Ahrendt S."/>
            <person name="Wang J."/>
            <person name="Lipzen A."/>
            <person name="Daum C."/>
            <person name="Barry K."/>
            <person name="Grigoriev I.V."/>
            <person name="Favel A."/>
            <person name="Rosso M.N."/>
            <person name="Martin F."/>
        </authorList>
    </citation>
    <scope>NUCLEOTIDE SEQUENCE [LARGE SCALE GENOMIC DNA]</scope>
    <source>
        <strain evidence="13 14">CIRM-BRFM 2984</strain>
    </source>
</reference>
<feature type="domain" description="Palmitoyltransferase DHHC" evidence="12">
    <location>
        <begin position="120"/>
        <end position="241"/>
    </location>
</feature>
<name>A0AAW0ABQ3_9AGAR</name>
<evidence type="ECO:0000256" key="3">
    <source>
        <dbReference type="ARBA" id="ARBA00022692"/>
    </source>
</evidence>
<evidence type="ECO:0000256" key="6">
    <source>
        <dbReference type="ARBA" id="ARBA00023139"/>
    </source>
</evidence>
<comment type="domain">
    <text evidence="10">The DHHC domain is required for palmitoyltransferase activity.</text>
</comment>
<gene>
    <name evidence="13" type="ORF">R3P38DRAFT_3037639</name>
</gene>
<dbReference type="Proteomes" id="UP001362999">
    <property type="component" value="Unassembled WGS sequence"/>
</dbReference>
<evidence type="ECO:0000256" key="9">
    <source>
        <dbReference type="ARBA" id="ARBA00048048"/>
    </source>
</evidence>
<dbReference type="Pfam" id="PF01529">
    <property type="entry name" value="DHHC"/>
    <property type="match status" value="1"/>
</dbReference>
<comment type="caution">
    <text evidence="13">The sequence shown here is derived from an EMBL/GenBank/DDBJ whole genome shotgun (WGS) entry which is preliminary data.</text>
</comment>
<evidence type="ECO:0000256" key="4">
    <source>
        <dbReference type="ARBA" id="ARBA00022989"/>
    </source>
</evidence>
<keyword evidence="2 10" id="KW-0808">Transferase</keyword>
<comment type="subcellular location">
    <subcellularLocation>
        <location evidence="1">Membrane</location>
        <topology evidence="1">Multi-pass membrane protein</topology>
    </subcellularLocation>
</comment>
<dbReference type="InterPro" id="IPR039859">
    <property type="entry name" value="PFA4/ZDH16/20/ERF2-like"/>
</dbReference>
<dbReference type="GO" id="GO:0016020">
    <property type="term" value="C:membrane"/>
    <property type="evidence" value="ECO:0007669"/>
    <property type="project" value="UniProtKB-SubCell"/>
</dbReference>
<evidence type="ECO:0000313" key="14">
    <source>
        <dbReference type="Proteomes" id="UP001362999"/>
    </source>
</evidence>
<comment type="similarity">
    <text evidence="10">Belongs to the DHHC palmitoyltransferase family.</text>
</comment>
<dbReference type="GO" id="GO:0019706">
    <property type="term" value="F:protein-cysteine S-palmitoyltransferase activity"/>
    <property type="evidence" value="ECO:0007669"/>
    <property type="project" value="UniProtKB-EC"/>
</dbReference>
<feature type="compositionally biased region" description="Acidic residues" evidence="11">
    <location>
        <begin position="318"/>
        <end position="335"/>
    </location>
</feature>
<keyword evidence="8 10" id="KW-0012">Acyltransferase</keyword>
<evidence type="ECO:0000256" key="5">
    <source>
        <dbReference type="ARBA" id="ARBA00023136"/>
    </source>
</evidence>
<dbReference type="PROSITE" id="PS50216">
    <property type="entry name" value="DHHC"/>
    <property type="match status" value="1"/>
</dbReference>
<feature type="region of interest" description="Disordered" evidence="11">
    <location>
        <begin position="312"/>
        <end position="355"/>
    </location>
</feature>
<evidence type="ECO:0000256" key="2">
    <source>
        <dbReference type="ARBA" id="ARBA00022679"/>
    </source>
</evidence>
<feature type="transmembrane region" description="Helical" evidence="10">
    <location>
        <begin position="162"/>
        <end position="185"/>
    </location>
</feature>
<keyword evidence="6" id="KW-0564">Palmitate</keyword>